<evidence type="ECO:0000256" key="1">
    <source>
        <dbReference type="SAM" id="MobiDB-lite"/>
    </source>
</evidence>
<accession>A0AAD6Y7Q0</accession>
<dbReference type="AlphaFoldDB" id="A0AAD6Y7Q0"/>
<dbReference type="EMBL" id="JARJCW010000073">
    <property type="protein sequence ID" value="KAJ7198248.1"/>
    <property type="molecule type" value="Genomic_DNA"/>
</dbReference>
<gene>
    <name evidence="2" type="ORF">GGX14DRAFT_401963</name>
</gene>
<reference evidence="2" key="1">
    <citation type="submission" date="2023-03" db="EMBL/GenBank/DDBJ databases">
        <title>Massive genome expansion in bonnet fungi (Mycena s.s.) driven by repeated elements and novel gene families across ecological guilds.</title>
        <authorList>
            <consortium name="Lawrence Berkeley National Laboratory"/>
            <person name="Harder C.B."/>
            <person name="Miyauchi S."/>
            <person name="Viragh M."/>
            <person name="Kuo A."/>
            <person name="Thoen E."/>
            <person name="Andreopoulos B."/>
            <person name="Lu D."/>
            <person name="Skrede I."/>
            <person name="Drula E."/>
            <person name="Henrissat B."/>
            <person name="Morin E."/>
            <person name="Kohler A."/>
            <person name="Barry K."/>
            <person name="LaButti K."/>
            <person name="Morin E."/>
            <person name="Salamov A."/>
            <person name="Lipzen A."/>
            <person name="Mereny Z."/>
            <person name="Hegedus B."/>
            <person name="Baldrian P."/>
            <person name="Stursova M."/>
            <person name="Weitz H."/>
            <person name="Taylor A."/>
            <person name="Grigoriev I.V."/>
            <person name="Nagy L.G."/>
            <person name="Martin F."/>
            <person name="Kauserud H."/>
        </authorList>
    </citation>
    <scope>NUCLEOTIDE SEQUENCE</scope>
    <source>
        <strain evidence="2">9144</strain>
    </source>
</reference>
<proteinExistence type="predicted"/>
<organism evidence="2 3">
    <name type="scientific">Mycena pura</name>
    <dbReference type="NCBI Taxonomy" id="153505"/>
    <lineage>
        <taxon>Eukaryota</taxon>
        <taxon>Fungi</taxon>
        <taxon>Dikarya</taxon>
        <taxon>Basidiomycota</taxon>
        <taxon>Agaricomycotina</taxon>
        <taxon>Agaricomycetes</taxon>
        <taxon>Agaricomycetidae</taxon>
        <taxon>Agaricales</taxon>
        <taxon>Marasmiineae</taxon>
        <taxon>Mycenaceae</taxon>
        <taxon>Mycena</taxon>
    </lineage>
</organism>
<comment type="caution">
    <text evidence="2">The sequence shown here is derived from an EMBL/GenBank/DDBJ whole genome shotgun (WGS) entry which is preliminary data.</text>
</comment>
<sequence length="347" mass="38133">MALRLLFEVRQALPPSKQTTRKQTLYVFPSSSIPRPSHYATHGLPIPSIDDKTFKCPKPDCLKTIPLQRAVTGKRAGCYYLMCFKNHNDGLDMWYFFPRGDAPPIRPGTTRNQTIAPARLQSDRPCPHSRRASTPCPELAKPTLDALAAAQAYVYPIPKAGRRLELAQLQALRDTKARMRELFPLPDSSPSPPSAREQAMLDYAQVLSLQSSTPSSSSSRARQLSLQSSAPSSSSFRAPSSSSSHAFSSRPLSANAIDLKRRHPSSIIEIEDSDDDVIIVSSKMIKCEPCTPPHTKRRWLSLLSRSTTSSTLPSLSCSTTSSSIFSLPSPPSRGSSPVFPWPILSTK</sequence>
<name>A0AAD6Y7Q0_9AGAR</name>
<evidence type="ECO:0000313" key="2">
    <source>
        <dbReference type="EMBL" id="KAJ7198248.1"/>
    </source>
</evidence>
<dbReference type="Proteomes" id="UP001219525">
    <property type="component" value="Unassembled WGS sequence"/>
</dbReference>
<feature type="region of interest" description="Disordered" evidence="1">
    <location>
        <begin position="211"/>
        <end position="248"/>
    </location>
</feature>
<protein>
    <submittedName>
        <fullName evidence="2">Uncharacterized protein</fullName>
    </submittedName>
</protein>
<evidence type="ECO:0000313" key="3">
    <source>
        <dbReference type="Proteomes" id="UP001219525"/>
    </source>
</evidence>
<keyword evidence="3" id="KW-1185">Reference proteome</keyword>